<dbReference type="PROSITE" id="PS50850">
    <property type="entry name" value="MFS"/>
    <property type="match status" value="1"/>
</dbReference>
<dbReference type="OrthoDB" id="512346at2759"/>
<dbReference type="GO" id="GO:0022857">
    <property type="term" value="F:transmembrane transporter activity"/>
    <property type="evidence" value="ECO:0007669"/>
    <property type="project" value="InterPro"/>
</dbReference>
<feature type="compositionally biased region" description="Basic and acidic residues" evidence="6">
    <location>
        <begin position="332"/>
        <end position="342"/>
    </location>
</feature>
<dbReference type="RefSeq" id="XP_042927119.1">
    <property type="nucleotide sequence ID" value="XM_043059485.1"/>
</dbReference>
<dbReference type="Gramene" id="PNW86625">
    <property type="protein sequence ID" value="PNW86625"/>
    <property type="gene ID" value="CHLRE_02g094200v5"/>
</dbReference>
<feature type="compositionally biased region" description="Low complexity" evidence="6">
    <location>
        <begin position="246"/>
        <end position="269"/>
    </location>
</feature>
<dbReference type="EMBL" id="CM008963">
    <property type="protein sequence ID" value="PNW86625.1"/>
    <property type="molecule type" value="Genomic_DNA"/>
</dbReference>
<evidence type="ECO:0000256" key="7">
    <source>
        <dbReference type="SAM" id="Phobius"/>
    </source>
</evidence>
<dbReference type="SUPFAM" id="SSF103473">
    <property type="entry name" value="MFS general substrate transporter"/>
    <property type="match status" value="1"/>
</dbReference>
<comment type="subcellular location">
    <subcellularLocation>
        <location evidence="1">Membrane</location>
        <topology evidence="1">Multi-pass membrane protein</topology>
    </subcellularLocation>
</comment>
<feature type="transmembrane region" description="Helical" evidence="7">
    <location>
        <begin position="507"/>
        <end position="527"/>
    </location>
</feature>
<keyword evidence="5 7" id="KW-0472">Membrane</keyword>
<evidence type="ECO:0000256" key="5">
    <source>
        <dbReference type="ARBA" id="ARBA00023136"/>
    </source>
</evidence>
<feature type="transmembrane region" description="Helical" evidence="7">
    <location>
        <begin position="674"/>
        <end position="696"/>
    </location>
</feature>
<protein>
    <recommendedName>
        <fullName evidence="8">Major facilitator superfamily (MFS) profile domain-containing protein</fullName>
    </recommendedName>
</protein>
<keyword evidence="3 7" id="KW-0812">Transmembrane</keyword>
<dbReference type="PANTHER" id="PTHR23511:SF5">
    <property type="entry name" value="MAJOR FACILITATOR-TYPE TRANSPORTER HXNZ-RELATED"/>
    <property type="match status" value="1"/>
</dbReference>
<feature type="transmembrane region" description="Helical" evidence="7">
    <location>
        <begin position="609"/>
        <end position="633"/>
    </location>
</feature>
<evidence type="ECO:0000256" key="4">
    <source>
        <dbReference type="ARBA" id="ARBA00022989"/>
    </source>
</evidence>
<dbReference type="GeneID" id="5727532"/>
<feature type="transmembrane region" description="Helical" evidence="7">
    <location>
        <begin position="96"/>
        <end position="113"/>
    </location>
</feature>
<feature type="transmembrane region" description="Helical" evidence="7">
    <location>
        <begin position="119"/>
        <end position="141"/>
    </location>
</feature>
<feature type="transmembrane region" description="Helical" evidence="7">
    <location>
        <begin position="30"/>
        <end position="56"/>
    </location>
</feature>
<dbReference type="OMA" id="ACEWDIS"/>
<keyword evidence="4 7" id="KW-1133">Transmembrane helix</keyword>
<proteinExistence type="predicted"/>
<dbReference type="InterPro" id="IPR020846">
    <property type="entry name" value="MFS_dom"/>
</dbReference>
<evidence type="ECO:0000313" key="9">
    <source>
        <dbReference type="EMBL" id="PNW86625.1"/>
    </source>
</evidence>
<dbReference type="KEGG" id="cre:CHLRE_02g094200v5"/>
<evidence type="ECO:0000256" key="1">
    <source>
        <dbReference type="ARBA" id="ARBA00004141"/>
    </source>
</evidence>
<keyword evidence="10" id="KW-1185">Reference proteome</keyword>
<accession>A0A2K3E1H1</accession>
<feature type="transmembrane region" description="Helical" evidence="7">
    <location>
        <begin position="68"/>
        <end position="87"/>
    </location>
</feature>
<dbReference type="AlphaFoldDB" id="A0A2K3E1H1"/>
<dbReference type="GO" id="GO:0016020">
    <property type="term" value="C:membrane"/>
    <property type="evidence" value="ECO:0007669"/>
    <property type="project" value="UniProtKB-SubCell"/>
</dbReference>
<evidence type="ECO:0000259" key="8">
    <source>
        <dbReference type="PROSITE" id="PS50850"/>
    </source>
</evidence>
<dbReference type="InterPro" id="IPR005828">
    <property type="entry name" value="MFS_sugar_transport-like"/>
</dbReference>
<dbReference type="InParanoid" id="A0A2K3E1H1"/>
<evidence type="ECO:0000313" key="10">
    <source>
        <dbReference type="Proteomes" id="UP000006906"/>
    </source>
</evidence>
<reference evidence="9 10" key="1">
    <citation type="journal article" date="2007" name="Science">
        <title>The Chlamydomonas genome reveals the evolution of key animal and plant functions.</title>
        <authorList>
            <person name="Merchant S.S."/>
            <person name="Prochnik S.E."/>
            <person name="Vallon O."/>
            <person name="Harris E.H."/>
            <person name="Karpowicz S.J."/>
            <person name="Witman G.B."/>
            <person name="Terry A."/>
            <person name="Salamov A."/>
            <person name="Fritz-Laylin L.K."/>
            <person name="Marechal-Drouard L."/>
            <person name="Marshall W.F."/>
            <person name="Qu L.H."/>
            <person name="Nelson D.R."/>
            <person name="Sanderfoot A.A."/>
            <person name="Spalding M.H."/>
            <person name="Kapitonov V.V."/>
            <person name="Ren Q."/>
            <person name="Ferris P."/>
            <person name="Lindquist E."/>
            <person name="Shapiro H."/>
            <person name="Lucas S.M."/>
            <person name="Grimwood J."/>
            <person name="Schmutz J."/>
            <person name="Cardol P."/>
            <person name="Cerutti H."/>
            <person name="Chanfreau G."/>
            <person name="Chen C.L."/>
            <person name="Cognat V."/>
            <person name="Croft M.T."/>
            <person name="Dent R."/>
            <person name="Dutcher S."/>
            <person name="Fernandez E."/>
            <person name="Fukuzawa H."/>
            <person name="Gonzalez-Ballester D."/>
            <person name="Gonzalez-Halphen D."/>
            <person name="Hallmann A."/>
            <person name="Hanikenne M."/>
            <person name="Hippler M."/>
            <person name="Inwood W."/>
            <person name="Jabbari K."/>
            <person name="Kalanon M."/>
            <person name="Kuras R."/>
            <person name="Lefebvre P.A."/>
            <person name="Lemaire S.D."/>
            <person name="Lobanov A.V."/>
            <person name="Lohr M."/>
            <person name="Manuell A."/>
            <person name="Meier I."/>
            <person name="Mets L."/>
            <person name="Mittag M."/>
            <person name="Mittelmeier T."/>
            <person name="Moroney J.V."/>
            <person name="Moseley J."/>
            <person name="Napoli C."/>
            <person name="Nedelcu A.M."/>
            <person name="Niyogi K."/>
            <person name="Novoselov S.V."/>
            <person name="Paulsen I.T."/>
            <person name="Pazour G."/>
            <person name="Purton S."/>
            <person name="Ral J.P."/>
            <person name="Riano-Pachon D.M."/>
            <person name="Riekhof W."/>
            <person name="Rymarquis L."/>
            <person name="Schroda M."/>
            <person name="Stern D."/>
            <person name="Umen J."/>
            <person name="Willows R."/>
            <person name="Wilson N."/>
            <person name="Zimmer S.L."/>
            <person name="Allmer J."/>
            <person name="Balk J."/>
            <person name="Bisova K."/>
            <person name="Chen C.J."/>
            <person name="Elias M."/>
            <person name="Gendler K."/>
            <person name="Hauser C."/>
            <person name="Lamb M.R."/>
            <person name="Ledford H."/>
            <person name="Long J.C."/>
            <person name="Minagawa J."/>
            <person name="Page M.D."/>
            <person name="Pan J."/>
            <person name="Pootakham W."/>
            <person name="Roje S."/>
            <person name="Rose A."/>
            <person name="Stahlberg E."/>
            <person name="Terauchi A.M."/>
            <person name="Yang P."/>
            <person name="Ball S."/>
            <person name="Bowler C."/>
            <person name="Dieckmann C.L."/>
            <person name="Gladyshev V.N."/>
            <person name="Green P."/>
            <person name="Jorgensen R."/>
            <person name="Mayfield S."/>
            <person name="Mueller-Roeber B."/>
            <person name="Rajamani S."/>
            <person name="Sayre R.T."/>
            <person name="Brokstein P."/>
            <person name="Dubchak I."/>
            <person name="Goodstein D."/>
            <person name="Hornick L."/>
            <person name="Huang Y.W."/>
            <person name="Jhaveri J."/>
            <person name="Luo Y."/>
            <person name="Martinez D."/>
            <person name="Ngau W.C."/>
            <person name="Otillar B."/>
            <person name="Poliakov A."/>
            <person name="Porter A."/>
            <person name="Szajkowski L."/>
            <person name="Werner G."/>
            <person name="Zhou K."/>
            <person name="Grigoriev I.V."/>
            <person name="Rokhsar D.S."/>
            <person name="Grossman A.R."/>
        </authorList>
    </citation>
    <scope>NUCLEOTIDE SEQUENCE [LARGE SCALE GENOMIC DNA]</scope>
    <source>
        <strain evidence="10">CC-503</strain>
    </source>
</reference>
<gene>
    <name evidence="9" type="ORF">CHLRE_02g094200v5</name>
</gene>
<dbReference type="STRING" id="3055.A0A2K3E1H1"/>
<organism evidence="9 10">
    <name type="scientific">Chlamydomonas reinhardtii</name>
    <name type="common">Chlamydomonas smithii</name>
    <dbReference type="NCBI Taxonomy" id="3055"/>
    <lineage>
        <taxon>Eukaryota</taxon>
        <taxon>Viridiplantae</taxon>
        <taxon>Chlorophyta</taxon>
        <taxon>core chlorophytes</taxon>
        <taxon>Chlorophyceae</taxon>
        <taxon>CS clade</taxon>
        <taxon>Chlamydomonadales</taxon>
        <taxon>Chlamydomonadaceae</taxon>
        <taxon>Chlamydomonas</taxon>
    </lineage>
</organism>
<feature type="region of interest" description="Disordered" evidence="6">
    <location>
        <begin position="244"/>
        <end position="280"/>
    </location>
</feature>
<dbReference type="PANTHER" id="PTHR23511">
    <property type="entry name" value="SYNAPTIC VESICLE GLYCOPROTEIN 2"/>
    <property type="match status" value="1"/>
</dbReference>
<sequence length="699" mass="70607">MGGSADVAVSLPWVDDALEAVGLGRCQALLFLYVGLCWMSDAMEVMLVTVMAPAVACEWDISPESQSLLAGAVFLGMMFASPAWGAVADVAGRRRAFGGAAVLAVVGGVASAFSRSLTWLVAARLVVGSGLVGVLPMYSLMEEWLPKGSGSKGKVLVALQGWWSVGTAVESLLALALLNNHGWRALLAASVAPLAIVIALLPLVPESPHYLAALGKRDEAVRVLEAAAALNGRSAQLRRHWEDVQQRQQQAQDEEPLLQQQQRRQQQQAHVGQHATPALHHPTVRVQAGSRAYAAAHEGNDAAAAPEVLELPKSGKATAGPDLQSGPGAGSRDADAPGHDTEAGAAGAGTGARAEGSSRPGSSLRSCCGRQDGPCGKLGAVLGSLLSPQLRWRTCRLAVTWFASALSYYGVVMLVPLVAAGAALSGSGGGGGSDGEGRSGLAGECLPWDAAAAAAADGDSGSSSRGLHLVLPTSAYWSMMIAAAAELPSLVLAFLTVDRWSRRRLVSYGLAATAAALAPLAAAAIAWRDGRGGGGAAYNSPPPPPAPSIPLEWQPRRAAAGFVLAGGAGGPDGGPGSGSVTGALAFSRRRLPATTTTTAPVRGGAAVAAWLPVASVTSARLFVSGAFTLLYVLTPGQYPASVRGSALGAANTLARVGAIAAPYVAVALPAHGQLAAALAVMAGACLAGAFAVAGLADEV</sequence>
<evidence type="ECO:0000256" key="3">
    <source>
        <dbReference type="ARBA" id="ARBA00022692"/>
    </source>
</evidence>
<name>A0A2K3E1H1_CHLRE</name>
<dbReference type="Proteomes" id="UP000006906">
    <property type="component" value="Chromosome 2"/>
</dbReference>
<feature type="transmembrane region" description="Helical" evidence="7">
    <location>
        <begin position="645"/>
        <end position="668"/>
    </location>
</feature>
<feature type="transmembrane region" description="Helical" evidence="7">
    <location>
        <begin position="475"/>
        <end position="495"/>
    </location>
</feature>
<keyword evidence="2" id="KW-0813">Transport</keyword>
<feature type="domain" description="Major facilitator superfamily (MFS) profile" evidence="8">
    <location>
        <begin position="30"/>
        <end position="699"/>
    </location>
</feature>
<feature type="transmembrane region" description="Helical" evidence="7">
    <location>
        <begin position="399"/>
        <end position="424"/>
    </location>
</feature>
<dbReference type="Gene3D" id="1.20.1250.20">
    <property type="entry name" value="MFS general substrate transporter like domains"/>
    <property type="match status" value="3"/>
</dbReference>
<feature type="region of interest" description="Disordered" evidence="6">
    <location>
        <begin position="313"/>
        <end position="366"/>
    </location>
</feature>
<evidence type="ECO:0000256" key="6">
    <source>
        <dbReference type="SAM" id="MobiDB-lite"/>
    </source>
</evidence>
<feature type="transmembrane region" description="Helical" evidence="7">
    <location>
        <begin position="153"/>
        <end position="177"/>
    </location>
</feature>
<feature type="transmembrane region" description="Helical" evidence="7">
    <location>
        <begin position="183"/>
        <end position="204"/>
    </location>
</feature>
<dbReference type="Pfam" id="PF00083">
    <property type="entry name" value="Sugar_tr"/>
    <property type="match status" value="1"/>
</dbReference>
<evidence type="ECO:0000256" key="2">
    <source>
        <dbReference type="ARBA" id="ARBA00022448"/>
    </source>
</evidence>
<dbReference type="InterPro" id="IPR036259">
    <property type="entry name" value="MFS_trans_sf"/>
</dbReference>